<evidence type="ECO:0000256" key="2">
    <source>
        <dbReference type="SAM" id="SignalP"/>
    </source>
</evidence>
<sequence>MSLEIKSLLIALLCATLCHAAQNAVQRPASVGRTGGGGEEELLSGVGDLLHSLSLDFDQHFSFYDPQLNQALNHFLENGLPASCRNFRDSIKRTMQTGSRQRAPSSKGTKSTSSLQYNPKVLKPTEDLIYDVSSSVCDQQRRLGGMITKGNFLPELNRFQKRLGQYTAKKIDYAGQKVRESGSKIGQVRHKSAISVASEERSRRD</sequence>
<dbReference type="Proteomes" id="UP001201812">
    <property type="component" value="Unassembled WGS sequence"/>
</dbReference>
<feature type="signal peptide" evidence="2">
    <location>
        <begin position="1"/>
        <end position="20"/>
    </location>
</feature>
<feature type="region of interest" description="Disordered" evidence="1">
    <location>
        <begin position="94"/>
        <end position="116"/>
    </location>
</feature>
<proteinExistence type="predicted"/>
<accession>A0AAD4MS14</accession>
<reference evidence="3" key="1">
    <citation type="submission" date="2022-01" db="EMBL/GenBank/DDBJ databases">
        <title>Genome Sequence Resource for Two Populations of Ditylenchus destructor, the Migratory Endoparasitic Phytonematode.</title>
        <authorList>
            <person name="Zhang H."/>
            <person name="Lin R."/>
            <person name="Xie B."/>
        </authorList>
    </citation>
    <scope>NUCLEOTIDE SEQUENCE</scope>
    <source>
        <strain evidence="3">BazhouSP</strain>
    </source>
</reference>
<dbReference type="EMBL" id="JAKKPZ010000081">
    <property type="protein sequence ID" value="KAI1703530.1"/>
    <property type="molecule type" value="Genomic_DNA"/>
</dbReference>
<protein>
    <submittedName>
        <fullName evidence="3">Uncharacterized protein</fullName>
    </submittedName>
</protein>
<evidence type="ECO:0000256" key="1">
    <source>
        <dbReference type="SAM" id="MobiDB-lite"/>
    </source>
</evidence>
<keyword evidence="4" id="KW-1185">Reference proteome</keyword>
<comment type="caution">
    <text evidence="3">The sequence shown here is derived from an EMBL/GenBank/DDBJ whole genome shotgun (WGS) entry which is preliminary data.</text>
</comment>
<evidence type="ECO:0000313" key="4">
    <source>
        <dbReference type="Proteomes" id="UP001201812"/>
    </source>
</evidence>
<evidence type="ECO:0000313" key="3">
    <source>
        <dbReference type="EMBL" id="KAI1703530.1"/>
    </source>
</evidence>
<feature type="chain" id="PRO_5042199726" evidence="2">
    <location>
        <begin position="21"/>
        <end position="205"/>
    </location>
</feature>
<feature type="region of interest" description="Disordered" evidence="1">
    <location>
        <begin position="180"/>
        <end position="205"/>
    </location>
</feature>
<dbReference type="AlphaFoldDB" id="A0AAD4MS14"/>
<keyword evidence="2" id="KW-0732">Signal</keyword>
<name>A0AAD4MS14_9BILA</name>
<organism evidence="3 4">
    <name type="scientific">Ditylenchus destructor</name>
    <dbReference type="NCBI Taxonomy" id="166010"/>
    <lineage>
        <taxon>Eukaryota</taxon>
        <taxon>Metazoa</taxon>
        <taxon>Ecdysozoa</taxon>
        <taxon>Nematoda</taxon>
        <taxon>Chromadorea</taxon>
        <taxon>Rhabditida</taxon>
        <taxon>Tylenchina</taxon>
        <taxon>Tylenchomorpha</taxon>
        <taxon>Sphaerularioidea</taxon>
        <taxon>Anguinidae</taxon>
        <taxon>Anguininae</taxon>
        <taxon>Ditylenchus</taxon>
    </lineage>
</organism>
<gene>
    <name evidence="3" type="ORF">DdX_14863</name>
</gene>